<keyword evidence="2" id="KW-1185">Reference proteome</keyword>
<organism evidence="1 2">
    <name type="scientific">Culex pipiens pipiens</name>
    <name type="common">Northern house mosquito</name>
    <dbReference type="NCBI Taxonomy" id="38569"/>
    <lineage>
        <taxon>Eukaryota</taxon>
        <taxon>Metazoa</taxon>
        <taxon>Ecdysozoa</taxon>
        <taxon>Arthropoda</taxon>
        <taxon>Hexapoda</taxon>
        <taxon>Insecta</taxon>
        <taxon>Pterygota</taxon>
        <taxon>Neoptera</taxon>
        <taxon>Endopterygota</taxon>
        <taxon>Diptera</taxon>
        <taxon>Nematocera</taxon>
        <taxon>Culicoidea</taxon>
        <taxon>Culicidae</taxon>
        <taxon>Culicinae</taxon>
        <taxon>Culicini</taxon>
        <taxon>Culex</taxon>
        <taxon>Culex</taxon>
    </lineage>
</organism>
<comment type="caution">
    <text evidence="1">The sequence shown here is derived from an EMBL/GenBank/DDBJ whole genome shotgun (WGS) entry which is preliminary data.</text>
</comment>
<name>A0ABD1DNU4_CULPP</name>
<proteinExistence type="predicted"/>
<gene>
    <name evidence="1" type="ORF">pipiens_000016</name>
</gene>
<dbReference type="EMBL" id="JBEHCU010005011">
    <property type="protein sequence ID" value="KAL1401173.1"/>
    <property type="molecule type" value="Genomic_DNA"/>
</dbReference>
<accession>A0ABD1DNU4</accession>
<sequence>MMQSNFVGLITLLAEPKGLTILHNTGRSSTPETARKRYISTTLHMLSWYEIDLSPGSKSWASLNRVRKMHKNASNRSEKSKTGIISQTEIALTTFGFMGYALVRPHLLGIKYDRIPGYQFNVDMEKEIICRRIYSLGELHDFKKQFTDVEGYEYIENAIFDEKVMLYNVVQVSDITVNEATLANGTVTGVYNELNEDGNKKKAALEDLLQLKHNEQLVITTVEDESEWKSYLNDSKLKQLSSKDLGYFKFKCRLSESCYSKIGNFINESVLSLMLYRMRKAHV</sequence>
<dbReference type="PANTHER" id="PTHR37159:SF1">
    <property type="entry name" value="GH11867P"/>
    <property type="match status" value="1"/>
</dbReference>
<dbReference type="AlphaFoldDB" id="A0ABD1DNU4"/>
<protein>
    <recommendedName>
        <fullName evidence="3">ER-bound oxygenase mpaB/mpaB'/Rubber oxygenase catalytic domain-containing protein</fullName>
    </recommendedName>
</protein>
<feature type="non-terminal residue" evidence="1">
    <location>
        <position position="283"/>
    </location>
</feature>
<reference evidence="1 2" key="1">
    <citation type="submission" date="2024-05" db="EMBL/GenBank/DDBJ databases">
        <title>Culex pipiens pipiens assembly and annotation.</title>
        <authorList>
            <person name="Alout H."/>
            <person name="Durand T."/>
        </authorList>
    </citation>
    <scope>NUCLEOTIDE SEQUENCE [LARGE SCALE GENOMIC DNA]</scope>
    <source>
        <strain evidence="1">HA-2024</strain>
        <tissue evidence="1">Whole body</tissue>
    </source>
</reference>
<evidence type="ECO:0000313" key="2">
    <source>
        <dbReference type="Proteomes" id="UP001562425"/>
    </source>
</evidence>
<evidence type="ECO:0008006" key="3">
    <source>
        <dbReference type="Google" id="ProtNLM"/>
    </source>
</evidence>
<dbReference type="PANTHER" id="PTHR37159">
    <property type="entry name" value="GH11867P"/>
    <property type="match status" value="1"/>
</dbReference>
<evidence type="ECO:0000313" key="1">
    <source>
        <dbReference type="EMBL" id="KAL1401173.1"/>
    </source>
</evidence>
<dbReference type="Proteomes" id="UP001562425">
    <property type="component" value="Unassembled WGS sequence"/>
</dbReference>